<keyword evidence="2" id="KW-1133">Transmembrane helix</keyword>
<evidence type="ECO:0000256" key="1">
    <source>
        <dbReference type="SAM" id="MobiDB-lite"/>
    </source>
</evidence>
<dbReference type="Pfam" id="PF19803">
    <property type="entry name" value="DUF6286"/>
    <property type="match status" value="1"/>
</dbReference>
<keyword evidence="2" id="KW-0812">Transmembrane</keyword>
<comment type="caution">
    <text evidence="4">The sequence shown here is derived from an EMBL/GenBank/DDBJ whole genome shotgun (WGS) entry which is preliminary data.</text>
</comment>
<keyword evidence="2" id="KW-0472">Membrane</keyword>
<evidence type="ECO:0000256" key="2">
    <source>
        <dbReference type="SAM" id="Phobius"/>
    </source>
</evidence>
<protein>
    <recommendedName>
        <fullName evidence="3">DUF6286 domain-containing protein</fullName>
    </recommendedName>
</protein>
<sequence length="211" mass="22452">MTTLDAGAESPEPRHITGETLEPPSRASARGKGATRFLRPKRKVPAAIAALVLLATGLLIAVETISALFGHPARIVPYDRVADWARATTWQDNAVMAGAGAIAIVGLLLILIGTVSGRPRLVALRSGDPDMIISTPRRMLARVLGTVAAQVDGVRRARAQIRGRQVTVHAGTDLRDTAAVRERVRHAVEDELAKLAPVGRYTVKTKVRGAS</sequence>
<accession>A0A4U3MDB0</accession>
<keyword evidence="5" id="KW-1185">Reference proteome</keyword>
<reference evidence="4 5" key="1">
    <citation type="submission" date="2019-04" db="EMBL/GenBank/DDBJ databases">
        <title>Herbidospora sp. NEAU-GS14.nov., a novel actinomycete isolated from soil.</title>
        <authorList>
            <person name="Han L."/>
        </authorList>
    </citation>
    <scope>NUCLEOTIDE SEQUENCE [LARGE SCALE GENOMIC DNA]</scope>
    <source>
        <strain evidence="4 5">NEAU-GS14</strain>
    </source>
</reference>
<dbReference type="AlphaFoldDB" id="A0A4U3MDB0"/>
<dbReference type="RefSeq" id="WP_137248364.1">
    <property type="nucleotide sequence ID" value="NZ_SZQA01000017.1"/>
</dbReference>
<evidence type="ECO:0000313" key="4">
    <source>
        <dbReference type="EMBL" id="TKK87165.1"/>
    </source>
</evidence>
<dbReference type="InterPro" id="IPR046253">
    <property type="entry name" value="DUF6286"/>
</dbReference>
<dbReference type="OrthoDB" id="3529404at2"/>
<proteinExistence type="predicted"/>
<organism evidence="4 5">
    <name type="scientific">Herbidospora galbida</name>
    <dbReference type="NCBI Taxonomy" id="2575442"/>
    <lineage>
        <taxon>Bacteria</taxon>
        <taxon>Bacillati</taxon>
        <taxon>Actinomycetota</taxon>
        <taxon>Actinomycetes</taxon>
        <taxon>Streptosporangiales</taxon>
        <taxon>Streptosporangiaceae</taxon>
        <taxon>Herbidospora</taxon>
    </lineage>
</organism>
<feature type="transmembrane region" description="Helical" evidence="2">
    <location>
        <begin position="46"/>
        <end position="69"/>
    </location>
</feature>
<feature type="region of interest" description="Disordered" evidence="1">
    <location>
        <begin position="1"/>
        <end position="34"/>
    </location>
</feature>
<dbReference type="EMBL" id="SZQA01000017">
    <property type="protein sequence ID" value="TKK87165.1"/>
    <property type="molecule type" value="Genomic_DNA"/>
</dbReference>
<feature type="transmembrane region" description="Helical" evidence="2">
    <location>
        <begin position="94"/>
        <end position="115"/>
    </location>
</feature>
<evidence type="ECO:0000313" key="5">
    <source>
        <dbReference type="Proteomes" id="UP000308705"/>
    </source>
</evidence>
<dbReference type="Proteomes" id="UP000308705">
    <property type="component" value="Unassembled WGS sequence"/>
</dbReference>
<gene>
    <name evidence="4" type="ORF">FDA94_18795</name>
</gene>
<name>A0A4U3MDB0_9ACTN</name>
<feature type="domain" description="DUF6286" evidence="3">
    <location>
        <begin position="104"/>
        <end position="208"/>
    </location>
</feature>
<evidence type="ECO:0000259" key="3">
    <source>
        <dbReference type="Pfam" id="PF19803"/>
    </source>
</evidence>